<dbReference type="Gene3D" id="3.40.50.1110">
    <property type="entry name" value="SGNH hydrolase"/>
    <property type="match status" value="1"/>
</dbReference>
<evidence type="ECO:0000313" key="2">
    <source>
        <dbReference type="EMBL" id="OUP31800.1"/>
    </source>
</evidence>
<dbReference type="CDD" id="cd00229">
    <property type="entry name" value="SGNH_hydrolase"/>
    <property type="match status" value="1"/>
</dbReference>
<proteinExistence type="predicted"/>
<dbReference type="Pfam" id="PF13472">
    <property type="entry name" value="Lipase_GDSL_2"/>
    <property type="match status" value="1"/>
</dbReference>
<dbReference type="InterPro" id="IPR013830">
    <property type="entry name" value="SGNH_hydro"/>
</dbReference>
<dbReference type="InterPro" id="IPR036514">
    <property type="entry name" value="SGNH_hydro_sf"/>
</dbReference>
<dbReference type="SUPFAM" id="SSF52266">
    <property type="entry name" value="SGNH hydrolase"/>
    <property type="match status" value="1"/>
</dbReference>
<organism evidence="2 3">
    <name type="scientific">Bacteroides clarus</name>
    <dbReference type="NCBI Taxonomy" id="626929"/>
    <lineage>
        <taxon>Bacteria</taxon>
        <taxon>Pseudomonadati</taxon>
        <taxon>Bacteroidota</taxon>
        <taxon>Bacteroidia</taxon>
        <taxon>Bacteroidales</taxon>
        <taxon>Bacteroidaceae</taxon>
        <taxon>Bacteroides</taxon>
    </lineage>
</organism>
<evidence type="ECO:0000313" key="3">
    <source>
        <dbReference type="Proteomes" id="UP000196587"/>
    </source>
</evidence>
<dbReference type="RefSeq" id="WP_087413601.1">
    <property type="nucleotide sequence ID" value="NZ_NFKE01000018.1"/>
</dbReference>
<dbReference type="AlphaFoldDB" id="A0A1Y4JKQ5"/>
<protein>
    <recommendedName>
        <fullName evidence="1">SGNH hydrolase-type esterase domain-containing protein</fullName>
    </recommendedName>
</protein>
<dbReference type="Proteomes" id="UP000196587">
    <property type="component" value="Unassembled WGS sequence"/>
</dbReference>
<comment type="caution">
    <text evidence="2">The sequence shown here is derived from an EMBL/GenBank/DDBJ whole genome shotgun (WGS) entry which is preliminary data.</text>
</comment>
<dbReference type="EMBL" id="NFKE01000018">
    <property type="protein sequence ID" value="OUP31800.1"/>
    <property type="molecule type" value="Genomic_DNA"/>
</dbReference>
<dbReference type="GO" id="GO:0016788">
    <property type="term" value="F:hydrolase activity, acting on ester bonds"/>
    <property type="evidence" value="ECO:0007669"/>
    <property type="project" value="UniProtKB-ARBA"/>
</dbReference>
<reference evidence="3" key="1">
    <citation type="submission" date="2017-04" db="EMBL/GenBank/DDBJ databases">
        <title>Function of individual gut microbiota members based on whole genome sequencing of pure cultures obtained from chicken caecum.</title>
        <authorList>
            <person name="Medvecky M."/>
            <person name="Cejkova D."/>
            <person name="Polansky O."/>
            <person name="Karasova D."/>
            <person name="Kubasova T."/>
            <person name="Cizek A."/>
            <person name="Rychlik I."/>
        </authorList>
    </citation>
    <scope>NUCLEOTIDE SEQUENCE [LARGE SCALE GENOMIC DNA]</scope>
    <source>
        <strain evidence="3">An189</strain>
    </source>
</reference>
<feature type="domain" description="SGNH hydrolase-type esterase" evidence="1">
    <location>
        <begin position="397"/>
        <end position="602"/>
    </location>
</feature>
<evidence type="ECO:0000259" key="1">
    <source>
        <dbReference type="Pfam" id="PF13472"/>
    </source>
</evidence>
<accession>A0A1Y4JKQ5</accession>
<name>A0A1Y4JKQ5_9BACE</name>
<gene>
    <name evidence="2" type="ORF">B5F24_16345</name>
</gene>
<sequence length="630" mass="70840">MSFINSDGKVETWEFQGGTFTNIGSWVQGGVQKLSDLNRALYDKANIEDSPLSRNLLNIRGIKWIAGGYIDYDGKLIKSHTDYTYSDEYQDISYLAGKTIYSNLYKLSLYDFEKKFIKNITSYGVELPENTFFMRPSTWSGQKQSNEEIIEYLIENKSYVSLSNLGNNADEYKGRKIITDNDFKVTVEQMPDDYIPLIEDNSVGEAKLERELSSKINHKLDKMTGKNLCRKDECLFDKYMNSQGVIMSASGYALTGLIPIKNGQILRCNQKYQVSYNGLYDNNKQIIKSSLVQADKQQYLIGTEKSAYAQFSFGKGKQATVMVEEVDTVDEVSTEYEPYTDTREILGILGISEEINHPLLTKTFSFFNRTWVTFCDSFGITGVTYTKTDTLFVREETYGYRTTEQGYTWHRYIGDYLQLGGLINNAVGGSCISNAYTLFPPFSERVDSIPQDDDVALVLLEGGTNDWYYNVPIGDAPLLYGEQNGAVFDELDESRLDKGTFKSAYAYTLLKLQKAYPNAIIVAVTPIYGARLCSDYVNNTSGYNEAGKNKVGLTLLDYVNAEIEIAGMLGIPVIDGYRTSGINCGNWKQFISADGVHPWVKGGNGMKMYGRMIVGGLQRILAILPEIPKP</sequence>